<dbReference type="EMBL" id="JACHMB010000001">
    <property type="protein sequence ID" value="MBB5782803.1"/>
    <property type="molecule type" value="Genomic_DNA"/>
</dbReference>
<dbReference type="PANTHER" id="PTHR11365">
    <property type="entry name" value="5-OXOPROLINASE RELATED"/>
    <property type="match status" value="1"/>
</dbReference>
<dbReference type="Proteomes" id="UP000579153">
    <property type="component" value="Unassembled WGS sequence"/>
</dbReference>
<protein>
    <submittedName>
        <fullName evidence="2">N-methylhydantoinase B</fullName>
        <ecNumber evidence="2">3.5.2.14</ecNumber>
    </submittedName>
</protein>
<accession>A0A7W9LGG0</accession>
<evidence type="ECO:0000259" key="1">
    <source>
        <dbReference type="Pfam" id="PF02538"/>
    </source>
</evidence>
<proteinExistence type="predicted"/>
<dbReference type="EC" id="3.5.2.14" evidence="2"/>
<dbReference type="GO" id="GO:0005829">
    <property type="term" value="C:cytosol"/>
    <property type="evidence" value="ECO:0007669"/>
    <property type="project" value="TreeGrafter"/>
</dbReference>
<gene>
    <name evidence="2" type="ORF">HD596_009559</name>
</gene>
<comment type="caution">
    <text evidence="2">The sequence shown here is derived from an EMBL/GenBank/DDBJ whole genome shotgun (WGS) entry which is preliminary data.</text>
</comment>
<feature type="domain" description="Hydantoinase B/oxoprolinase" evidence="1">
    <location>
        <begin position="10"/>
        <end position="519"/>
    </location>
</feature>
<reference evidence="2 3" key="1">
    <citation type="submission" date="2020-08" db="EMBL/GenBank/DDBJ databases">
        <title>Sequencing the genomes of 1000 actinobacteria strains.</title>
        <authorList>
            <person name="Klenk H.-P."/>
        </authorList>
    </citation>
    <scope>NUCLEOTIDE SEQUENCE [LARGE SCALE GENOMIC DNA]</scope>
    <source>
        <strain evidence="2 3">DSM 45507</strain>
    </source>
</reference>
<evidence type="ECO:0000313" key="3">
    <source>
        <dbReference type="Proteomes" id="UP000579153"/>
    </source>
</evidence>
<evidence type="ECO:0000313" key="2">
    <source>
        <dbReference type="EMBL" id="MBB5782803.1"/>
    </source>
</evidence>
<dbReference type="RefSeq" id="WP_185075830.1">
    <property type="nucleotide sequence ID" value="NZ_JACHMB010000001.1"/>
</dbReference>
<dbReference type="GO" id="GO:0047423">
    <property type="term" value="F:N-methylhydantoinase (ATP-hydrolyzing) activity"/>
    <property type="evidence" value="ECO:0007669"/>
    <property type="project" value="UniProtKB-EC"/>
</dbReference>
<dbReference type="PANTHER" id="PTHR11365:SF23">
    <property type="entry name" value="HYPOTHETICAL 5-OXOPROLINASE (EUROFUNG)-RELATED"/>
    <property type="match status" value="1"/>
</dbReference>
<dbReference type="Pfam" id="PF02538">
    <property type="entry name" value="Hydantoinase_B"/>
    <property type="match status" value="1"/>
</dbReference>
<dbReference type="AlphaFoldDB" id="A0A7W9LGG0"/>
<dbReference type="InterPro" id="IPR003692">
    <property type="entry name" value="Hydantoinase_B"/>
</dbReference>
<dbReference type="GO" id="GO:0006749">
    <property type="term" value="P:glutathione metabolic process"/>
    <property type="evidence" value="ECO:0007669"/>
    <property type="project" value="TreeGrafter"/>
</dbReference>
<keyword evidence="3" id="KW-1185">Reference proteome</keyword>
<keyword evidence="2" id="KW-0378">Hydrolase</keyword>
<organism evidence="2 3">
    <name type="scientific">Nonomuraea jabiensis</name>
    <dbReference type="NCBI Taxonomy" id="882448"/>
    <lineage>
        <taxon>Bacteria</taxon>
        <taxon>Bacillati</taxon>
        <taxon>Actinomycetota</taxon>
        <taxon>Actinomycetes</taxon>
        <taxon>Streptosporangiales</taxon>
        <taxon>Streptosporangiaceae</taxon>
        <taxon>Nonomuraea</taxon>
    </lineage>
</organism>
<dbReference type="InterPro" id="IPR045079">
    <property type="entry name" value="Oxoprolinase-like"/>
</dbReference>
<name>A0A7W9LGG0_9ACTN</name>
<sequence>MNTTDTTPLDPISVEVIGAALASIVEEMVETMVRAAYSTNIKERRDCTAGFFDAEGRLIAQGEHNPAHLGVLMGVVGKIVERYAVDEIADGDTFVANDPHSGGGTHIPDIVLACPIFADGRLVAWAANLAHHADFGDRGHAHIFQEGLRIPPVRLLRAGELQTDLFDLILLNCQVPDERRSDFQAQLAANRAAVIRYRELCARHSIPTMAAAARALLDHADRQTRAAIREVPDGVYTFEDRFDCPELDEELTLRVAITVRDDELFFDFSGNPPQVRASVNMVYGALESTVYYAVKTLIDPDITPNAGVIRAIHIDAPRGSILNAVAPAAVNARTETCQRVVDLIHGALAPALPDRVTAAHNGSNTGFHFDGLDPRTGKYFVYLETIGGGSGARATKDGLDGVQVHVTNTSNLPVESLEQEYPLTVEAYELVDGSGGVGEFRGGMAIRRVVRVEADGIGFWLDGTRYRSRPWGLFGGGPGASGGWAVSQGARPIDHGHTVLNTGDVVTITTPGAGGYGPPARRAPELVEKDLREGVISAETARDAYGLED</sequence>
<dbReference type="GO" id="GO:0017168">
    <property type="term" value="F:5-oxoprolinase (ATP-hydrolyzing) activity"/>
    <property type="evidence" value="ECO:0007669"/>
    <property type="project" value="TreeGrafter"/>
</dbReference>